<organism evidence="3 4">
    <name type="scientific">Phytophthora fragariae</name>
    <dbReference type="NCBI Taxonomy" id="53985"/>
    <lineage>
        <taxon>Eukaryota</taxon>
        <taxon>Sar</taxon>
        <taxon>Stramenopiles</taxon>
        <taxon>Oomycota</taxon>
        <taxon>Peronosporomycetes</taxon>
        <taxon>Peronosporales</taxon>
        <taxon>Peronosporaceae</taxon>
        <taxon>Phytophthora</taxon>
    </lineage>
</organism>
<evidence type="ECO:0000313" key="4">
    <source>
        <dbReference type="Proteomes" id="UP000433483"/>
    </source>
</evidence>
<reference evidence="3 4" key="1">
    <citation type="submission" date="2018-08" db="EMBL/GenBank/DDBJ databases">
        <title>Genomic investigation of the strawberry pathogen Phytophthora fragariae indicates pathogenicity is determined by transcriptional variation in three key races.</title>
        <authorList>
            <person name="Adams T.M."/>
            <person name="Armitage A.D."/>
            <person name="Sobczyk M.K."/>
            <person name="Bates H.J."/>
            <person name="Dunwell J.M."/>
            <person name="Nellist C.F."/>
            <person name="Harrison R.J."/>
        </authorList>
    </citation>
    <scope>NUCLEOTIDE SEQUENCE [LARGE SCALE GENOMIC DNA]</scope>
    <source>
        <strain evidence="3 4">NOV-27</strain>
    </source>
</reference>
<evidence type="ECO:0000256" key="2">
    <source>
        <dbReference type="SAM" id="SignalP"/>
    </source>
</evidence>
<feature type="compositionally biased region" description="Polar residues" evidence="1">
    <location>
        <begin position="238"/>
        <end position="250"/>
    </location>
</feature>
<evidence type="ECO:0000256" key="1">
    <source>
        <dbReference type="SAM" id="MobiDB-lite"/>
    </source>
</evidence>
<proteinExistence type="predicted"/>
<evidence type="ECO:0000313" key="3">
    <source>
        <dbReference type="EMBL" id="KAE9189347.1"/>
    </source>
</evidence>
<dbReference type="EMBL" id="QXGB01001526">
    <property type="protein sequence ID" value="KAE9189347.1"/>
    <property type="molecule type" value="Genomic_DNA"/>
</dbReference>
<dbReference type="AlphaFoldDB" id="A0A6A3WQL1"/>
<sequence length="250" mass="27224">MPIDVAVILFAWPTLFSAGVFPIGVGSVPGKASARSIASIPTIHLVGAWGLRKGISQTRDPLDSRFPKQGPADPTWVTSLLTNGLDGAEVRADQSLTVYQALDADLCQELDEQRAARSWTSTSKLDADIELDCNNQRARQELDADLERGDGKLYTHIQLQGLRPRSWPLRNALVCAQVEEVNRSKSSRPGSLQRWPPKLRANPPLLPVLDEFNAAGEVKYVRTGSVGSNDDESVDKISFSNGDWSSTTSA</sequence>
<protein>
    <recommendedName>
        <fullName evidence="5">RxLR effector protein</fullName>
    </recommendedName>
</protein>
<keyword evidence="2" id="KW-0732">Signal</keyword>
<feature type="signal peptide" evidence="2">
    <location>
        <begin position="1"/>
        <end position="18"/>
    </location>
</feature>
<name>A0A6A3WQL1_9STRA</name>
<dbReference type="Proteomes" id="UP000433483">
    <property type="component" value="Unassembled WGS sequence"/>
</dbReference>
<comment type="caution">
    <text evidence="3">The sequence shown here is derived from an EMBL/GenBank/DDBJ whole genome shotgun (WGS) entry which is preliminary data.</text>
</comment>
<feature type="region of interest" description="Disordered" evidence="1">
    <location>
        <begin position="222"/>
        <end position="250"/>
    </location>
</feature>
<keyword evidence="4" id="KW-1185">Reference proteome</keyword>
<gene>
    <name evidence="3" type="ORF">PF005_g19677</name>
</gene>
<feature type="chain" id="PRO_5025492375" description="RxLR effector protein" evidence="2">
    <location>
        <begin position="19"/>
        <end position="250"/>
    </location>
</feature>
<accession>A0A6A3WQL1</accession>
<evidence type="ECO:0008006" key="5">
    <source>
        <dbReference type="Google" id="ProtNLM"/>
    </source>
</evidence>
<dbReference type="OrthoDB" id="10381119at2759"/>